<sequence length="360" mass="39303">MFGDDNFVPLLLVNLLGAAGIVVWHIQGGNRPTSRLLVQILFFTGMSLVLYLAGITPHRPDSLYTQGFGALLSKSARILWWTHLAWAIIGFIQIYFRLNRKPREARLILDMAIAVIYLGVALSVIGFVFGMPVGTLVTTSGVIAVIFGLAMQNTLGDVFSGVALTLGSAYAIGDWIQLTDGTEGRIIETNWRSTNLLTVTHNVVVLPNSILAKQGVTNLSRPDETHQIAVRVRIAATQTPRLVEEVMRSVLQSSVLITKNPPPVVALKAIDAIAIEVELQFRVDNVALRTPARNEIVDLIHDQCKVRGLSLAMPAESLAFVPAPMRNQYAAVSNDAPMSIDLARRPQILLHRCPIHKAGS</sequence>
<keyword evidence="6" id="KW-0813">Transport</keyword>
<dbReference type="Proteomes" id="UP000218807">
    <property type="component" value="Unassembled WGS sequence"/>
</dbReference>
<feature type="transmembrane region" description="Helical" evidence="6">
    <location>
        <begin position="78"/>
        <end position="96"/>
    </location>
</feature>
<evidence type="ECO:0000256" key="4">
    <source>
        <dbReference type="ARBA" id="ARBA00022989"/>
    </source>
</evidence>
<dbReference type="InterPro" id="IPR023408">
    <property type="entry name" value="MscS_beta-dom_sf"/>
</dbReference>
<evidence type="ECO:0000256" key="6">
    <source>
        <dbReference type="RuleBase" id="RU369025"/>
    </source>
</evidence>
<comment type="subcellular location">
    <subcellularLocation>
        <location evidence="6">Cell inner membrane</location>
        <topology evidence="6">Multi-pass membrane protein</topology>
    </subcellularLocation>
    <subcellularLocation>
        <location evidence="1">Cell membrane</location>
        <topology evidence="1">Multi-pass membrane protein</topology>
    </subcellularLocation>
</comment>
<evidence type="ECO:0000256" key="1">
    <source>
        <dbReference type="ARBA" id="ARBA00004651"/>
    </source>
</evidence>
<gene>
    <name evidence="8" type="ORF">CPT34_12655</name>
</gene>
<keyword evidence="5 6" id="KW-0472">Membrane</keyword>
<dbReference type="GO" id="GO:0008381">
    <property type="term" value="F:mechanosensitive monoatomic ion channel activity"/>
    <property type="evidence" value="ECO:0007669"/>
    <property type="project" value="InterPro"/>
</dbReference>
<dbReference type="InterPro" id="IPR011066">
    <property type="entry name" value="MscS_channel_C_sf"/>
</dbReference>
<dbReference type="SUPFAM" id="SSF50182">
    <property type="entry name" value="Sm-like ribonucleoproteins"/>
    <property type="match status" value="1"/>
</dbReference>
<protein>
    <recommendedName>
        <fullName evidence="6">Small-conductance mechanosensitive channel</fullName>
    </recommendedName>
</protein>
<dbReference type="SUPFAM" id="SSF82689">
    <property type="entry name" value="Mechanosensitive channel protein MscS (YggB), C-terminal domain"/>
    <property type="match status" value="1"/>
</dbReference>
<dbReference type="Gene3D" id="2.30.30.60">
    <property type="match status" value="1"/>
</dbReference>
<dbReference type="Gene3D" id="1.10.287.1260">
    <property type="match status" value="1"/>
</dbReference>
<comment type="caution">
    <text evidence="8">The sequence shown here is derived from an EMBL/GenBank/DDBJ whole genome shotgun (WGS) entry which is preliminary data.</text>
</comment>
<keyword evidence="6" id="KW-0997">Cell inner membrane</keyword>
<feature type="transmembrane region" description="Helical" evidence="6">
    <location>
        <begin position="108"/>
        <end position="127"/>
    </location>
</feature>
<keyword evidence="6" id="KW-0406">Ion transport</keyword>
<dbReference type="PANTHER" id="PTHR30221">
    <property type="entry name" value="SMALL-CONDUCTANCE MECHANOSENSITIVE CHANNEL"/>
    <property type="match status" value="1"/>
</dbReference>
<feature type="domain" description="Mechanosensitive ion channel MscS" evidence="7">
    <location>
        <begin position="154"/>
        <end position="221"/>
    </location>
</feature>
<comment type="similarity">
    <text evidence="6">Belongs to the MscS (TC 1.A.23) family.</text>
</comment>
<comment type="subunit">
    <text evidence="6">Homoheptamer.</text>
</comment>
<keyword evidence="3 6" id="KW-0812">Transmembrane</keyword>
<comment type="caution">
    <text evidence="6">Lacks conserved residue(s) required for the propagation of feature annotation.</text>
</comment>
<dbReference type="InterPro" id="IPR010920">
    <property type="entry name" value="LSM_dom_sf"/>
</dbReference>
<evidence type="ECO:0000256" key="2">
    <source>
        <dbReference type="ARBA" id="ARBA00022475"/>
    </source>
</evidence>
<proteinExistence type="inferred from homology"/>
<dbReference type="InterPro" id="IPR006685">
    <property type="entry name" value="MscS_channel_2nd"/>
</dbReference>
<dbReference type="InterPro" id="IPR016846">
    <property type="entry name" value="cNMP-bd_ion_channel"/>
</dbReference>
<keyword evidence="9" id="KW-1185">Reference proteome</keyword>
<reference evidence="8 9" key="1">
    <citation type="submission" date="2017-09" db="EMBL/GenBank/DDBJ databases">
        <title>Comparative genomics of rhizobia isolated from Phaseolus vulgaris in China.</title>
        <authorList>
            <person name="Tong W."/>
        </authorList>
    </citation>
    <scope>NUCLEOTIDE SEQUENCE [LARGE SCALE GENOMIC DNA]</scope>
    <source>
        <strain evidence="8 9">L101</strain>
    </source>
</reference>
<dbReference type="AlphaFoldDB" id="A0A2A5KU45"/>
<feature type="transmembrane region" description="Helical" evidence="6">
    <location>
        <begin position="6"/>
        <end position="24"/>
    </location>
</feature>
<name>A0A2A5KU45_9HYPH</name>
<keyword evidence="2" id="KW-1003">Cell membrane</keyword>
<dbReference type="EMBL" id="NXDM01000011">
    <property type="protein sequence ID" value="PCK80533.1"/>
    <property type="molecule type" value="Genomic_DNA"/>
</dbReference>
<feature type="transmembrane region" description="Helical" evidence="6">
    <location>
        <begin position="133"/>
        <end position="151"/>
    </location>
</feature>
<evidence type="ECO:0000256" key="5">
    <source>
        <dbReference type="ARBA" id="ARBA00023136"/>
    </source>
</evidence>
<dbReference type="PANTHER" id="PTHR30221:SF1">
    <property type="entry name" value="SMALL-CONDUCTANCE MECHANOSENSITIVE CHANNEL"/>
    <property type="match status" value="1"/>
</dbReference>
<keyword evidence="6" id="KW-0407">Ion channel</keyword>
<evidence type="ECO:0000313" key="8">
    <source>
        <dbReference type="EMBL" id="PCK80533.1"/>
    </source>
</evidence>
<dbReference type="Gene3D" id="3.30.70.100">
    <property type="match status" value="1"/>
</dbReference>
<evidence type="ECO:0000256" key="3">
    <source>
        <dbReference type="ARBA" id="ARBA00022692"/>
    </source>
</evidence>
<dbReference type="PIRSF" id="PIRSF026673">
    <property type="entry name" value="UCP026673_ion_chan"/>
    <property type="match status" value="1"/>
</dbReference>
<evidence type="ECO:0000313" key="9">
    <source>
        <dbReference type="Proteomes" id="UP000218807"/>
    </source>
</evidence>
<dbReference type="GO" id="GO:0005886">
    <property type="term" value="C:plasma membrane"/>
    <property type="evidence" value="ECO:0007669"/>
    <property type="project" value="UniProtKB-SubCell"/>
</dbReference>
<keyword evidence="4 6" id="KW-1133">Transmembrane helix</keyword>
<evidence type="ECO:0000259" key="7">
    <source>
        <dbReference type="Pfam" id="PF00924"/>
    </source>
</evidence>
<comment type="function">
    <text evidence="6">Mechanosensitive channel that participates in the regulation of osmotic pressure changes within the cell, opening in response to stretch forces in the membrane lipid bilayer, without the need for other proteins. Contributes to normal resistance to hypoosmotic shock. Forms an ion channel of 1.0 nanosiemens conductance with a slight preference for anions.</text>
</comment>
<dbReference type="Pfam" id="PF00924">
    <property type="entry name" value="MS_channel_2nd"/>
    <property type="match status" value="1"/>
</dbReference>
<feature type="transmembrane region" description="Helical" evidence="6">
    <location>
        <begin position="36"/>
        <end position="58"/>
    </location>
</feature>
<accession>A0A2A5KU45</accession>
<dbReference type="RefSeq" id="WP_096762983.1">
    <property type="nucleotide sequence ID" value="NZ_NXDM01000011.1"/>
</dbReference>
<organism evidence="8 9">
    <name type="scientific">Rhizobium sophoriradicis</name>
    <dbReference type="NCBI Taxonomy" id="1535245"/>
    <lineage>
        <taxon>Bacteria</taxon>
        <taxon>Pseudomonadati</taxon>
        <taxon>Pseudomonadota</taxon>
        <taxon>Alphaproteobacteria</taxon>
        <taxon>Hyphomicrobiales</taxon>
        <taxon>Rhizobiaceae</taxon>
        <taxon>Rhizobium/Agrobacterium group</taxon>
        <taxon>Rhizobium</taxon>
    </lineage>
</organism>
<dbReference type="InterPro" id="IPR045275">
    <property type="entry name" value="MscS_archaea/bacteria_type"/>
</dbReference>